<evidence type="ECO:0000313" key="1">
    <source>
        <dbReference type="EMBL" id="CAL1684479.1"/>
    </source>
</evidence>
<gene>
    <name evidence="1" type="ORF">LPLAT_LOCUS10097</name>
</gene>
<accession>A0AAV2NXE4</accession>
<sequence length="66" mass="7794">MDTSGWFTYVKYKDNEKEKVPMSKISDVNDKGQKIQFQPKDLNDYVYGKYSVQTSLRSRDGKESKY</sequence>
<dbReference type="EMBL" id="OZ034828">
    <property type="protein sequence ID" value="CAL1684479.1"/>
    <property type="molecule type" value="Genomic_DNA"/>
</dbReference>
<evidence type="ECO:0000313" key="2">
    <source>
        <dbReference type="Proteomes" id="UP001497644"/>
    </source>
</evidence>
<dbReference type="Proteomes" id="UP001497644">
    <property type="component" value="Chromosome 5"/>
</dbReference>
<reference evidence="1" key="1">
    <citation type="submission" date="2024-04" db="EMBL/GenBank/DDBJ databases">
        <authorList>
            <consortium name="Molecular Ecology Group"/>
        </authorList>
    </citation>
    <scope>NUCLEOTIDE SEQUENCE</scope>
</reference>
<name>A0AAV2NXE4_9HYME</name>
<organism evidence="1 2">
    <name type="scientific">Lasius platythorax</name>
    <dbReference type="NCBI Taxonomy" id="488582"/>
    <lineage>
        <taxon>Eukaryota</taxon>
        <taxon>Metazoa</taxon>
        <taxon>Ecdysozoa</taxon>
        <taxon>Arthropoda</taxon>
        <taxon>Hexapoda</taxon>
        <taxon>Insecta</taxon>
        <taxon>Pterygota</taxon>
        <taxon>Neoptera</taxon>
        <taxon>Endopterygota</taxon>
        <taxon>Hymenoptera</taxon>
        <taxon>Apocrita</taxon>
        <taxon>Aculeata</taxon>
        <taxon>Formicoidea</taxon>
        <taxon>Formicidae</taxon>
        <taxon>Formicinae</taxon>
        <taxon>Lasius</taxon>
        <taxon>Lasius</taxon>
    </lineage>
</organism>
<protein>
    <submittedName>
        <fullName evidence="1">Uncharacterized protein</fullName>
    </submittedName>
</protein>
<proteinExistence type="predicted"/>
<keyword evidence="2" id="KW-1185">Reference proteome</keyword>
<dbReference type="AlphaFoldDB" id="A0AAV2NXE4"/>